<accession>A0A1I1GQU1</accession>
<keyword evidence="3" id="KW-1185">Reference proteome</keyword>
<dbReference type="AlphaFoldDB" id="A0A1I1GQU1"/>
<feature type="region of interest" description="Disordered" evidence="1">
    <location>
        <begin position="16"/>
        <end position="53"/>
    </location>
</feature>
<evidence type="ECO:0000313" key="2">
    <source>
        <dbReference type="EMBL" id="SFC11450.1"/>
    </source>
</evidence>
<name>A0A1I1GQU1_9GAMM</name>
<sequence length="53" mass="6260">MKRAIGAFIANWLRKPENRRKAKQTAQHVWNRFQQGRSTSATKNGRTPPRQQR</sequence>
<evidence type="ECO:0000256" key="1">
    <source>
        <dbReference type="SAM" id="MobiDB-lite"/>
    </source>
</evidence>
<dbReference type="RefSeq" id="WP_175489572.1">
    <property type="nucleotide sequence ID" value="NZ_FOLY01000001.1"/>
</dbReference>
<proteinExistence type="predicted"/>
<dbReference type="Proteomes" id="UP000199046">
    <property type="component" value="Unassembled WGS sequence"/>
</dbReference>
<dbReference type="EMBL" id="FOLY01000001">
    <property type="protein sequence ID" value="SFC11450.1"/>
    <property type="molecule type" value="Genomic_DNA"/>
</dbReference>
<feature type="compositionally biased region" description="Polar residues" evidence="1">
    <location>
        <begin position="24"/>
        <end position="53"/>
    </location>
</feature>
<evidence type="ECO:0000313" key="3">
    <source>
        <dbReference type="Proteomes" id="UP000199046"/>
    </source>
</evidence>
<reference evidence="3" key="1">
    <citation type="submission" date="2016-10" db="EMBL/GenBank/DDBJ databases">
        <authorList>
            <person name="Varghese N."/>
            <person name="Submissions S."/>
        </authorList>
    </citation>
    <scope>NUCLEOTIDE SEQUENCE [LARGE SCALE GENOMIC DNA]</scope>
    <source>
        <strain evidence="3">DSM 23439</strain>
    </source>
</reference>
<organism evidence="2 3">
    <name type="scientific">Kushneria avicenniae</name>
    <dbReference type="NCBI Taxonomy" id="402385"/>
    <lineage>
        <taxon>Bacteria</taxon>
        <taxon>Pseudomonadati</taxon>
        <taxon>Pseudomonadota</taxon>
        <taxon>Gammaproteobacteria</taxon>
        <taxon>Oceanospirillales</taxon>
        <taxon>Halomonadaceae</taxon>
        <taxon>Kushneria</taxon>
    </lineage>
</organism>
<protein>
    <submittedName>
        <fullName evidence="2">Uncharacterized protein</fullName>
    </submittedName>
</protein>
<gene>
    <name evidence="2" type="ORF">SAMN05421848_0601</name>
</gene>